<evidence type="ECO:0000313" key="5">
    <source>
        <dbReference type="Proteomes" id="UP000557688"/>
    </source>
</evidence>
<dbReference type="Proteomes" id="UP000557688">
    <property type="component" value="Unassembled WGS sequence"/>
</dbReference>
<reference evidence="3 5" key="2">
    <citation type="submission" date="2020-08" db="EMBL/GenBank/DDBJ databases">
        <title>Genomic Encyclopedia of Type Strains, Phase III (KMG-III): the genomes of soil and plant-associated and newly described type strains.</title>
        <authorList>
            <person name="Whitman W."/>
        </authorList>
    </citation>
    <scope>NUCLEOTIDE SEQUENCE [LARGE SCALE GENOMIC DNA]</scope>
    <source>
        <strain evidence="3 5">CECT 8088</strain>
    </source>
</reference>
<gene>
    <name evidence="3" type="ORF">FHR90_002338</name>
    <name evidence="4" type="ORF">HUK83_07490</name>
</gene>
<dbReference type="EMBL" id="JACHXV010000008">
    <property type="protein sequence ID" value="MBB3174497.1"/>
    <property type="molecule type" value="Genomic_DNA"/>
</dbReference>
<reference evidence="4 6" key="1">
    <citation type="submission" date="2020-06" db="EMBL/GenBank/DDBJ databases">
        <title>Description of novel acetic acid bacteria.</title>
        <authorList>
            <person name="Sombolestani A."/>
        </authorList>
    </citation>
    <scope>NUCLEOTIDE SEQUENCE [LARGE SCALE GENOMIC DNA]</scope>
    <source>
        <strain evidence="4 6">LMG 26838</strain>
    </source>
</reference>
<dbReference type="PANTHER" id="PTHR46558">
    <property type="entry name" value="TRACRIPTIONAL REGULATORY PROTEIN-RELATED-RELATED"/>
    <property type="match status" value="1"/>
</dbReference>
<evidence type="ECO:0000256" key="1">
    <source>
        <dbReference type="ARBA" id="ARBA00023125"/>
    </source>
</evidence>
<dbReference type="PANTHER" id="PTHR46558:SF11">
    <property type="entry name" value="HTH-TYPE TRANSCRIPTIONAL REGULATOR XRE"/>
    <property type="match status" value="1"/>
</dbReference>
<dbReference type="SUPFAM" id="SSF47413">
    <property type="entry name" value="lambda repressor-like DNA-binding domains"/>
    <property type="match status" value="1"/>
</dbReference>
<evidence type="ECO:0000313" key="6">
    <source>
        <dbReference type="Proteomes" id="UP000565205"/>
    </source>
</evidence>
<dbReference type="CDD" id="cd00093">
    <property type="entry name" value="HTH_XRE"/>
    <property type="match status" value="1"/>
</dbReference>
<dbReference type="RefSeq" id="WP_176623486.1">
    <property type="nucleotide sequence ID" value="NZ_JABXXQ010000113.1"/>
</dbReference>
<accession>A0A850NMM3</accession>
<proteinExistence type="predicted"/>
<keyword evidence="5" id="KW-1185">Reference proteome</keyword>
<evidence type="ECO:0000259" key="2">
    <source>
        <dbReference type="PROSITE" id="PS50943"/>
    </source>
</evidence>
<dbReference type="SMART" id="SM00530">
    <property type="entry name" value="HTH_XRE"/>
    <property type="match status" value="1"/>
</dbReference>
<dbReference type="Pfam" id="PF13560">
    <property type="entry name" value="HTH_31"/>
    <property type="match status" value="1"/>
</dbReference>
<dbReference type="InterPro" id="IPR010982">
    <property type="entry name" value="Lambda_DNA-bd_dom_sf"/>
</dbReference>
<name>A0A850NMM3_9PROT</name>
<dbReference type="Gene3D" id="1.10.260.40">
    <property type="entry name" value="lambda repressor-like DNA-binding domains"/>
    <property type="match status" value="1"/>
</dbReference>
<dbReference type="GO" id="GO:0003677">
    <property type="term" value="F:DNA binding"/>
    <property type="evidence" value="ECO:0007669"/>
    <property type="project" value="UniProtKB-KW"/>
</dbReference>
<dbReference type="PROSITE" id="PS50943">
    <property type="entry name" value="HTH_CROC1"/>
    <property type="match status" value="1"/>
</dbReference>
<evidence type="ECO:0000313" key="3">
    <source>
        <dbReference type="EMBL" id="MBB3174497.1"/>
    </source>
</evidence>
<sequence>MSELPILERRLGNRLREARMDAGLTQAALAMELGVSRKTINTVENGVFVPSVLLALGLAETLRASVDELFFIDRRNDAGVARG</sequence>
<organism evidence="4 6">
    <name type="scientific">Endobacter medicaginis</name>
    <dbReference type="NCBI Taxonomy" id="1181271"/>
    <lineage>
        <taxon>Bacteria</taxon>
        <taxon>Pseudomonadati</taxon>
        <taxon>Pseudomonadota</taxon>
        <taxon>Alphaproteobacteria</taxon>
        <taxon>Acetobacterales</taxon>
        <taxon>Acetobacteraceae</taxon>
        <taxon>Endobacter</taxon>
    </lineage>
</organism>
<protein>
    <submittedName>
        <fullName evidence="4">Helix-turn-helix transcriptional regulator</fullName>
    </submittedName>
    <submittedName>
        <fullName evidence="3">Putative transcriptional regulator</fullName>
    </submittedName>
</protein>
<evidence type="ECO:0000313" key="4">
    <source>
        <dbReference type="EMBL" id="NVN30174.1"/>
    </source>
</evidence>
<dbReference type="InterPro" id="IPR001387">
    <property type="entry name" value="Cro/C1-type_HTH"/>
</dbReference>
<dbReference type="AlphaFoldDB" id="A0A850NMM3"/>
<dbReference type="EMBL" id="JABXXQ010000113">
    <property type="protein sequence ID" value="NVN30174.1"/>
    <property type="molecule type" value="Genomic_DNA"/>
</dbReference>
<comment type="caution">
    <text evidence="4">The sequence shown here is derived from an EMBL/GenBank/DDBJ whole genome shotgun (WGS) entry which is preliminary data.</text>
</comment>
<feature type="domain" description="HTH cro/C1-type" evidence="2">
    <location>
        <begin position="15"/>
        <end position="69"/>
    </location>
</feature>
<keyword evidence="1" id="KW-0238">DNA-binding</keyword>
<dbReference type="Proteomes" id="UP000565205">
    <property type="component" value="Unassembled WGS sequence"/>
</dbReference>